<keyword evidence="1" id="KW-0472">Membrane</keyword>
<comment type="caution">
    <text evidence="2">The sequence shown here is derived from an EMBL/GenBank/DDBJ whole genome shotgun (WGS) entry which is preliminary data.</text>
</comment>
<reference evidence="3" key="1">
    <citation type="journal article" date="2019" name="Int. J. Syst. Evol. Microbiol.">
        <title>The Global Catalogue of Microorganisms (GCM) 10K type strain sequencing project: providing services to taxonomists for standard genome sequencing and annotation.</title>
        <authorList>
            <consortium name="The Broad Institute Genomics Platform"/>
            <consortium name="The Broad Institute Genome Sequencing Center for Infectious Disease"/>
            <person name="Wu L."/>
            <person name="Ma J."/>
        </authorList>
    </citation>
    <scope>NUCLEOTIDE SEQUENCE [LARGE SCALE GENOMIC DNA]</scope>
    <source>
        <strain evidence="3">NBRC 106396</strain>
    </source>
</reference>
<evidence type="ECO:0000313" key="3">
    <source>
        <dbReference type="Proteomes" id="UP001596549"/>
    </source>
</evidence>
<proteinExistence type="predicted"/>
<dbReference type="InterPro" id="IPR025622">
    <property type="entry name" value="YqzE"/>
</dbReference>
<name>A0ABW2NIB8_9BACL</name>
<dbReference type="Proteomes" id="UP001596549">
    <property type="component" value="Unassembled WGS sequence"/>
</dbReference>
<evidence type="ECO:0000313" key="2">
    <source>
        <dbReference type="EMBL" id="MFC7370420.1"/>
    </source>
</evidence>
<protein>
    <submittedName>
        <fullName evidence="2">YqzE family protein</fullName>
    </submittedName>
</protein>
<evidence type="ECO:0000256" key="1">
    <source>
        <dbReference type="SAM" id="Phobius"/>
    </source>
</evidence>
<keyword evidence="1" id="KW-0812">Transmembrane</keyword>
<gene>
    <name evidence="2" type="ORF">ACFQPF_01875</name>
</gene>
<keyword evidence="3" id="KW-1185">Reference proteome</keyword>
<sequence>MASGDELVKVVTKKIVQYMDEPAITRKERRMQRKQAKPPVSVALFGILPMIIKYFFKRK</sequence>
<dbReference type="RefSeq" id="WP_379745678.1">
    <property type="nucleotide sequence ID" value="NZ_JBHTCP010000003.1"/>
</dbReference>
<dbReference type="EMBL" id="JBHTCP010000003">
    <property type="protein sequence ID" value="MFC7370420.1"/>
    <property type="molecule type" value="Genomic_DNA"/>
</dbReference>
<feature type="transmembrane region" description="Helical" evidence="1">
    <location>
        <begin position="36"/>
        <end position="56"/>
    </location>
</feature>
<keyword evidence="1" id="KW-1133">Transmembrane helix</keyword>
<dbReference type="Pfam" id="PF14038">
    <property type="entry name" value="YqzE"/>
    <property type="match status" value="1"/>
</dbReference>
<organism evidence="2 3">
    <name type="scientific">Fictibacillus iocasae</name>
    <dbReference type="NCBI Taxonomy" id="2715437"/>
    <lineage>
        <taxon>Bacteria</taxon>
        <taxon>Bacillati</taxon>
        <taxon>Bacillota</taxon>
        <taxon>Bacilli</taxon>
        <taxon>Bacillales</taxon>
        <taxon>Fictibacillaceae</taxon>
        <taxon>Fictibacillus</taxon>
    </lineage>
</organism>
<accession>A0ABW2NIB8</accession>